<dbReference type="GeneID" id="19303497"/>
<dbReference type="STRING" id="670483.S7QJ29"/>
<dbReference type="InterPro" id="IPR000683">
    <property type="entry name" value="Gfo/Idh/MocA-like_OxRdtase_N"/>
</dbReference>
<dbReference type="PANTHER" id="PTHR43708:SF5">
    <property type="entry name" value="CONSERVED EXPRESSED OXIDOREDUCTASE (EUROFUNG)-RELATED"/>
    <property type="match status" value="1"/>
</dbReference>
<protein>
    <submittedName>
        <fullName evidence="6">NAD P-binding protein</fullName>
    </submittedName>
</protein>
<dbReference type="GO" id="GO:0000166">
    <property type="term" value="F:nucleotide binding"/>
    <property type="evidence" value="ECO:0007669"/>
    <property type="project" value="InterPro"/>
</dbReference>
<keyword evidence="3" id="KW-0812">Transmembrane</keyword>
<dbReference type="OrthoDB" id="446809at2759"/>
<keyword evidence="2" id="KW-0560">Oxidoreductase</keyword>
<evidence type="ECO:0000313" key="7">
    <source>
        <dbReference type="Proteomes" id="UP000030669"/>
    </source>
</evidence>
<sequence length="383" mass="42234">MSDNDISAPNPIRTCVLGVGLGGLVFHIPFILAQPHLFSLHAVLERSGEGKAHARYGAHMSGAKIYTSMEQVVADPEIELVVVTTPNGTHYALARSALEAGKHVLVDKPVTATAQEARELGELAKSRNLVLAAYQNKRYEADWLALKKLLALPRSSPHSLGDIYEFESRADRYRAVLKGTWKDHAAAGTGLTYDLGSHLIDQALQLFGRPDKITAFIQNIRGIGDPEVDDCFTIYFHYSPLTPDRPCPITVILRSHILSVGSPQLRYVVRGTKGTYTKYGADGQEEYLRSMSDTGQIVRDEAYGMEKSELAGTLQNLDSNGSIVTSRWQADQKGTYADLYSNVWDAIRNGKELVVKWTEATAVVEMIELAYLSQREGRTVDVP</sequence>
<keyword evidence="3" id="KW-1133">Transmembrane helix</keyword>
<evidence type="ECO:0000256" key="1">
    <source>
        <dbReference type="ARBA" id="ARBA00010928"/>
    </source>
</evidence>
<keyword evidence="7" id="KW-1185">Reference proteome</keyword>
<dbReference type="InterPro" id="IPR004104">
    <property type="entry name" value="Gfo/Idh/MocA-like_OxRdtase_C"/>
</dbReference>
<dbReference type="OMA" id="WAHVVLN"/>
<gene>
    <name evidence="6" type="ORF">GLOTRDRAFT_136236</name>
</gene>
<dbReference type="KEGG" id="gtr:GLOTRDRAFT_136236"/>
<feature type="transmembrane region" description="Helical" evidence="3">
    <location>
        <begin position="12"/>
        <end position="32"/>
    </location>
</feature>
<dbReference type="Proteomes" id="UP000030669">
    <property type="component" value="Unassembled WGS sequence"/>
</dbReference>
<dbReference type="Pfam" id="PF02894">
    <property type="entry name" value="GFO_IDH_MocA_C"/>
    <property type="match status" value="1"/>
</dbReference>
<dbReference type="HOGENOM" id="CLU_023194_19_0_1"/>
<dbReference type="InterPro" id="IPR051317">
    <property type="entry name" value="Gfo/Idh/MocA_oxidoreduct"/>
</dbReference>
<dbReference type="EMBL" id="KB469297">
    <property type="protein sequence ID" value="EPQ59348.1"/>
    <property type="molecule type" value="Genomic_DNA"/>
</dbReference>
<evidence type="ECO:0000256" key="2">
    <source>
        <dbReference type="ARBA" id="ARBA00023002"/>
    </source>
</evidence>
<dbReference type="GO" id="GO:0016491">
    <property type="term" value="F:oxidoreductase activity"/>
    <property type="evidence" value="ECO:0007669"/>
    <property type="project" value="UniProtKB-KW"/>
</dbReference>
<evidence type="ECO:0000313" key="6">
    <source>
        <dbReference type="EMBL" id="EPQ59348.1"/>
    </source>
</evidence>
<dbReference type="Pfam" id="PF01408">
    <property type="entry name" value="GFO_IDH_MocA"/>
    <property type="match status" value="1"/>
</dbReference>
<dbReference type="Gene3D" id="3.40.50.720">
    <property type="entry name" value="NAD(P)-binding Rossmann-like Domain"/>
    <property type="match status" value="1"/>
</dbReference>
<evidence type="ECO:0000259" key="4">
    <source>
        <dbReference type="Pfam" id="PF01408"/>
    </source>
</evidence>
<evidence type="ECO:0000256" key="3">
    <source>
        <dbReference type="SAM" id="Phobius"/>
    </source>
</evidence>
<name>S7QJ29_GLOTA</name>
<dbReference type="eggNOG" id="KOG2742">
    <property type="taxonomic scope" value="Eukaryota"/>
</dbReference>
<dbReference type="AlphaFoldDB" id="S7QJ29"/>
<dbReference type="RefSeq" id="XP_007862370.1">
    <property type="nucleotide sequence ID" value="XM_007864179.1"/>
</dbReference>
<dbReference type="InterPro" id="IPR036291">
    <property type="entry name" value="NAD(P)-bd_dom_sf"/>
</dbReference>
<organism evidence="6 7">
    <name type="scientific">Gloeophyllum trabeum (strain ATCC 11539 / FP-39264 / Madison 617)</name>
    <name type="common">Brown rot fungus</name>
    <dbReference type="NCBI Taxonomy" id="670483"/>
    <lineage>
        <taxon>Eukaryota</taxon>
        <taxon>Fungi</taxon>
        <taxon>Dikarya</taxon>
        <taxon>Basidiomycota</taxon>
        <taxon>Agaricomycotina</taxon>
        <taxon>Agaricomycetes</taxon>
        <taxon>Gloeophyllales</taxon>
        <taxon>Gloeophyllaceae</taxon>
        <taxon>Gloeophyllum</taxon>
    </lineage>
</organism>
<accession>S7QJ29</accession>
<proteinExistence type="inferred from homology"/>
<keyword evidence="3" id="KW-0472">Membrane</keyword>
<feature type="domain" description="Gfo/Idh/MocA-like oxidoreductase N-terminal" evidence="4">
    <location>
        <begin position="12"/>
        <end position="132"/>
    </location>
</feature>
<reference evidence="6 7" key="1">
    <citation type="journal article" date="2012" name="Science">
        <title>The Paleozoic origin of enzymatic lignin decomposition reconstructed from 31 fungal genomes.</title>
        <authorList>
            <person name="Floudas D."/>
            <person name="Binder M."/>
            <person name="Riley R."/>
            <person name="Barry K."/>
            <person name="Blanchette R.A."/>
            <person name="Henrissat B."/>
            <person name="Martinez A.T."/>
            <person name="Otillar R."/>
            <person name="Spatafora J.W."/>
            <person name="Yadav J.S."/>
            <person name="Aerts A."/>
            <person name="Benoit I."/>
            <person name="Boyd A."/>
            <person name="Carlson A."/>
            <person name="Copeland A."/>
            <person name="Coutinho P.M."/>
            <person name="de Vries R.P."/>
            <person name="Ferreira P."/>
            <person name="Findley K."/>
            <person name="Foster B."/>
            <person name="Gaskell J."/>
            <person name="Glotzer D."/>
            <person name="Gorecki P."/>
            <person name="Heitman J."/>
            <person name="Hesse C."/>
            <person name="Hori C."/>
            <person name="Igarashi K."/>
            <person name="Jurgens J.A."/>
            <person name="Kallen N."/>
            <person name="Kersten P."/>
            <person name="Kohler A."/>
            <person name="Kuees U."/>
            <person name="Kumar T.K.A."/>
            <person name="Kuo A."/>
            <person name="LaButti K."/>
            <person name="Larrondo L.F."/>
            <person name="Lindquist E."/>
            <person name="Ling A."/>
            <person name="Lombard V."/>
            <person name="Lucas S."/>
            <person name="Lundell T."/>
            <person name="Martin R."/>
            <person name="McLaughlin D.J."/>
            <person name="Morgenstern I."/>
            <person name="Morin E."/>
            <person name="Murat C."/>
            <person name="Nagy L.G."/>
            <person name="Nolan M."/>
            <person name="Ohm R.A."/>
            <person name="Patyshakuliyeva A."/>
            <person name="Rokas A."/>
            <person name="Ruiz-Duenas F.J."/>
            <person name="Sabat G."/>
            <person name="Salamov A."/>
            <person name="Samejima M."/>
            <person name="Schmutz J."/>
            <person name="Slot J.C."/>
            <person name="St John F."/>
            <person name="Stenlid J."/>
            <person name="Sun H."/>
            <person name="Sun S."/>
            <person name="Syed K."/>
            <person name="Tsang A."/>
            <person name="Wiebenga A."/>
            <person name="Young D."/>
            <person name="Pisabarro A."/>
            <person name="Eastwood D.C."/>
            <person name="Martin F."/>
            <person name="Cullen D."/>
            <person name="Grigoriev I.V."/>
            <person name="Hibbett D.S."/>
        </authorList>
    </citation>
    <scope>NUCLEOTIDE SEQUENCE [LARGE SCALE GENOMIC DNA]</scope>
    <source>
        <strain evidence="6 7">ATCC 11539</strain>
    </source>
</reference>
<dbReference type="Gene3D" id="3.30.360.10">
    <property type="entry name" value="Dihydrodipicolinate Reductase, domain 2"/>
    <property type="match status" value="1"/>
</dbReference>
<comment type="similarity">
    <text evidence="1">Belongs to the Gfo/Idh/MocA family.</text>
</comment>
<feature type="domain" description="Gfo/Idh/MocA-like oxidoreductase C-terminal" evidence="5">
    <location>
        <begin position="158"/>
        <end position="382"/>
    </location>
</feature>
<evidence type="ECO:0000259" key="5">
    <source>
        <dbReference type="Pfam" id="PF02894"/>
    </source>
</evidence>
<dbReference type="SUPFAM" id="SSF51735">
    <property type="entry name" value="NAD(P)-binding Rossmann-fold domains"/>
    <property type="match status" value="1"/>
</dbReference>
<dbReference type="PANTHER" id="PTHR43708">
    <property type="entry name" value="CONSERVED EXPRESSED OXIDOREDUCTASE (EUROFUNG)"/>
    <property type="match status" value="1"/>
</dbReference>